<organism evidence="6 7">
    <name type="scientific">Parafilimonas terrae</name>
    <dbReference type="NCBI Taxonomy" id="1465490"/>
    <lineage>
        <taxon>Bacteria</taxon>
        <taxon>Pseudomonadati</taxon>
        <taxon>Bacteroidota</taxon>
        <taxon>Chitinophagia</taxon>
        <taxon>Chitinophagales</taxon>
        <taxon>Chitinophagaceae</taxon>
        <taxon>Parafilimonas</taxon>
    </lineage>
</organism>
<dbReference type="GO" id="GO:0005737">
    <property type="term" value="C:cytoplasm"/>
    <property type="evidence" value="ECO:0007669"/>
    <property type="project" value="TreeGrafter"/>
</dbReference>
<evidence type="ECO:0000259" key="5">
    <source>
        <dbReference type="Pfam" id="PF01266"/>
    </source>
</evidence>
<comment type="cofactor">
    <cofactor evidence="1">
        <name>FAD</name>
        <dbReference type="ChEBI" id="CHEBI:57692"/>
    </cofactor>
</comment>
<dbReference type="OrthoDB" id="214253at2"/>
<dbReference type="Proteomes" id="UP000199031">
    <property type="component" value="Unassembled WGS sequence"/>
</dbReference>
<name>A0A1I5ZFR9_9BACT</name>
<evidence type="ECO:0000313" key="6">
    <source>
        <dbReference type="EMBL" id="SFQ55233.1"/>
    </source>
</evidence>
<dbReference type="STRING" id="1465490.SAMN05444277_1237"/>
<dbReference type="InterPro" id="IPR036188">
    <property type="entry name" value="FAD/NAD-bd_sf"/>
</dbReference>
<dbReference type="PANTHER" id="PTHR13847">
    <property type="entry name" value="SARCOSINE DEHYDROGENASE-RELATED"/>
    <property type="match status" value="1"/>
</dbReference>
<keyword evidence="3" id="KW-0285">Flavoprotein</keyword>
<reference evidence="6 7" key="1">
    <citation type="submission" date="2016-10" db="EMBL/GenBank/DDBJ databases">
        <authorList>
            <person name="de Groot N.N."/>
        </authorList>
    </citation>
    <scope>NUCLEOTIDE SEQUENCE [LARGE SCALE GENOMIC DNA]</scope>
    <source>
        <strain evidence="6 7">DSM 28286</strain>
    </source>
</reference>
<gene>
    <name evidence="6" type="ORF">SAMN05444277_1237</name>
</gene>
<evidence type="ECO:0000256" key="2">
    <source>
        <dbReference type="ARBA" id="ARBA00009410"/>
    </source>
</evidence>
<dbReference type="RefSeq" id="WP_090663268.1">
    <property type="nucleotide sequence ID" value="NZ_FOXQ01000023.1"/>
</dbReference>
<dbReference type="Gene3D" id="3.30.9.10">
    <property type="entry name" value="D-Amino Acid Oxidase, subunit A, domain 2"/>
    <property type="match status" value="1"/>
</dbReference>
<feature type="domain" description="FAD dependent oxidoreductase" evidence="5">
    <location>
        <begin position="4"/>
        <end position="328"/>
    </location>
</feature>
<keyword evidence="4" id="KW-0560">Oxidoreductase</keyword>
<evidence type="ECO:0000256" key="3">
    <source>
        <dbReference type="ARBA" id="ARBA00022630"/>
    </source>
</evidence>
<dbReference type="Pfam" id="PF01266">
    <property type="entry name" value="DAO"/>
    <property type="match status" value="1"/>
</dbReference>
<keyword evidence="7" id="KW-1185">Reference proteome</keyword>
<dbReference type="InterPro" id="IPR006076">
    <property type="entry name" value="FAD-dep_OxRdtase"/>
</dbReference>
<protein>
    <submittedName>
        <fullName evidence="6">Glycine/D-amino acid oxidase</fullName>
    </submittedName>
</protein>
<evidence type="ECO:0000256" key="1">
    <source>
        <dbReference type="ARBA" id="ARBA00001974"/>
    </source>
</evidence>
<accession>A0A1I5ZFR9</accession>
<dbReference type="GO" id="GO:0016491">
    <property type="term" value="F:oxidoreductase activity"/>
    <property type="evidence" value="ECO:0007669"/>
    <property type="project" value="UniProtKB-KW"/>
</dbReference>
<dbReference type="SUPFAM" id="SSF51971">
    <property type="entry name" value="Nucleotide-binding domain"/>
    <property type="match status" value="1"/>
</dbReference>
<dbReference type="AlphaFoldDB" id="A0A1I5ZFR9"/>
<proteinExistence type="inferred from homology"/>
<dbReference type="PANTHER" id="PTHR13847:SF286">
    <property type="entry name" value="D-AMINO ACID DEHYDROGENASE"/>
    <property type="match status" value="1"/>
</dbReference>
<dbReference type="EMBL" id="FOXQ01000023">
    <property type="protein sequence ID" value="SFQ55233.1"/>
    <property type="molecule type" value="Genomic_DNA"/>
</dbReference>
<sequence length="353" mass="39803">MTVDYIIIGQGICGTWLGYYLLKENKSFIVYDNNYLQSASNAAGGLINPVTGRRVVTTWMAEELLPFVWKEYNALGDALNMQCINQKNILVFPSATDLQQAFIERIKQQNSFIQPPSVARETLHTIFNFPFDVFEISPCYVIKMQALLQSFRAHLKEKNALKEEVFNEDELIVNKDCIEYKGIKAGKIIYAGGINAAQSSYWKNLPFVQNKGQALVVYIEGLDTSYIYKFGHLTLIPLKDNKWWVGSSNELEFATAAPTDDFKTRTIASLKSILKKDFTVADHLSALRPATVERRPFAGFHPQYKSVGILNGMGSKGCSLAPWFAKQFVQNMLLDEPLDPLADVSRFAKVLAR</sequence>
<evidence type="ECO:0000256" key="4">
    <source>
        <dbReference type="ARBA" id="ARBA00023002"/>
    </source>
</evidence>
<evidence type="ECO:0000313" key="7">
    <source>
        <dbReference type="Proteomes" id="UP000199031"/>
    </source>
</evidence>
<comment type="similarity">
    <text evidence="2">Belongs to the DadA oxidoreductase family.</text>
</comment>
<dbReference type="Gene3D" id="3.50.50.60">
    <property type="entry name" value="FAD/NAD(P)-binding domain"/>
    <property type="match status" value="1"/>
</dbReference>